<evidence type="ECO:0000313" key="1">
    <source>
        <dbReference type="EMBL" id="PIS39827.1"/>
    </source>
</evidence>
<comment type="caution">
    <text evidence="1">The sequence shown here is derived from an EMBL/GenBank/DDBJ whole genome shotgun (WGS) entry which is preliminary data.</text>
</comment>
<proteinExistence type="predicted"/>
<sequence length="301" mass="35987">MSYQSRKIKKSKLNKLRFSIGLIWVKLFNKIKKIRRKEKTMQFPGAKKVMEFLKMRNKTIRPNNLRINEWVGGYLNRCLINGGPVNILTPWSLSKALEKRFAKQGNIFIPTKKEMRLLREEMPEIVKMFEKYGFKLNWWVTLARSYLDSRLIGRELEDRYKKMITDLAKRFALSDSVLFLDWEDDVLGSRSAPCERIVKDFDKYIRRGAFEIELQRWRNWAKEEAELNQTNEELERDTRYQIACEVNEGRFLMSEKSPFNFGDFIIIPLEIPERFDNFTIFAPEIKKRIISVLSCYPWRLG</sequence>
<gene>
    <name evidence="1" type="ORF">COT32_03100</name>
</gene>
<dbReference type="Proteomes" id="UP000231472">
    <property type="component" value="Unassembled WGS sequence"/>
</dbReference>
<dbReference type="AlphaFoldDB" id="A0A2H0YMU5"/>
<dbReference type="EMBL" id="PEYC01000064">
    <property type="protein sequence ID" value="PIS39827.1"/>
    <property type="molecule type" value="Genomic_DNA"/>
</dbReference>
<reference evidence="2" key="1">
    <citation type="submission" date="2017-09" db="EMBL/GenBank/DDBJ databases">
        <title>Depth-based differentiation of microbial function through sediment-hosted aquifers and enrichment of novel symbionts in the deep terrestrial subsurface.</title>
        <authorList>
            <person name="Probst A.J."/>
            <person name="Ladd B."/>
            <person name="Jarett J.K."/>
            <person name="Geller-Mcgrath D.E."/>
            <person name="Sieber C.M.K."/>
            <person name="Emerson J.B."/>
            <person name="Anantharaman K."/>
            <person name="Thomas B.C."/>
            <person name="Malmstrom R."/>
            <person name="Stieglmeier M."/>
            <person name="Klingl A."/>
            <person name="Woyke T."/>
            <person name="Ryan C.M."/>
            <person name="Banfield J.F."/>
        </authorList>
    </citation>
    <scope>NUCLEOTIDE SEQUENCE [LARGE SCALE GENOMIC DNA]</scope>
</reference>
<name>A0A2H0YMU5_9BACT</name>
<protein>
    <submittedName>
        <fullName evidence="1">Uncharacterized protein</fullName>
    </submittedName>
</protein>
<accession>A0A2H0YMU5</accession>
<organism evidence="1 2">
    <name type="scientific">Candidatus Nealsonbacteria bacterium CG08_land_8_20_14_0_20_36_22</name>
    <dbReference type="NCBI Taxonomy" id="1974704"/>
    <lineage>
        <taxon>Bacteria</taxon>
        <taxon>Candidatus Nealsoniibacteriota</taxon>
    </lineage>
</organism>
<evidence type="ECO:0000313" key="2">
    <source>
        <dbReference type="Proteomes" id="UP000231472"/>
    </source>
</evidence>